<proteinExistence type="inferred from homology"/>
<dbReference type="PANTHER" id="PTHR43802:SF1">
    <property type="entry name" value="IP11341P-RELATED"/>
    <property type="match status" value="1"/>
</dbReference>
<reference evidence="2" key="1">
    <citation type="submission" date="2019-02" db="EMBL/GenBank/DDBJ databases">
        <authorList>
            <person name="Li S.-H."/>
        </authorList>
    </citation>
    <scope>NUCLEOTIDE SEQUENCE</scope>
    <source>
        <strain evidence="2">IMCC11814</strain>
    </source>
</reference>
<evidence type="ECO:0000256" key="1">
    <source>
        <dbReference type="ARBA" id="ARBA00005254"/>
    </source>
</evidence>
<gene>
    <name evidence="2" type="ORF">EYC82_06245</name>
</gene>
<evidence type="ECO:0000313" key="2">
    <source>
        <dbReference type="EMBL" id="MCX2976950.1"/>
    </source>
</evidence>
<accession>A0ABT3T464</accession>
<dbReference type="EMBL" id="SHNO01000001">
    <property type="protein sequence ID" value="MCX2976950.1"/>
    <property type="molecule type" value="Genomic_DNA"/>
</dbReference>
<dbReference type="InterPro" id="IPR029045">
    <property type="entry name" value="ClpP/crotonase-like_dom_sf"/>
</dbReference>
<dbReference type="Proteomes" id="UP001143304">
    <property type="component" value="Unassembled WGS sequence"/>
</dbReference>
<comment type="caution">
    <text evidence="2">The sequence shown here is derived from an EMBL/GenBank/DDBJ whole genome shotgun (WGS) entry which is preliminary data.</text>
</comment>
<evidence type="ECO:0000313" key="3">
    <source>
        <dbReference type="Proteomes" id="UP001143304"/>
    </source>
</evidence>
<dbReference type="Gene3D" id="3.90.226.10">
    <property type="entry name" value="2-enoyl-CoA Hydratase, Chain A, domain 1"/>
    <property type="match status" value="1"/>
</dbReference>
<dbReference type="RefSeq" id="WP_279248692.1">
    <property type="nucleotide sequence ID" value="NZ_SHNO01000001.1"/>
</dbReference>
<keyword evidence="3" id="KW-1185">Reference proteome</keyword>
<comment type="similarity">
    <text evidence="1">Belongs to the enoyl-CoA hydratase/isomerase family.</text>
</comment>
<name>A0ABT3T464_9GAMM</name>
<dbReference type="SUPFAM" id="SSF52096">
    <property type="entry name" value="ClpP/crotonase"/>
    <property type="match status" value="1"/>
</dbReference>
<dbReference type="InterPro" id="IPR014748">
    <property type="entry name" value="Enoyl-CoA_hydra_C"/>
</dbReference>
<dbReference type="CDD" id="cd06558">
    <property type="entry name" value="crotonase-like"/>
    <property type="match status" value="1"/>
</dbReference>
<organism evidence="2 3">
    <name type="scientific">Candidatus Marimicrobium litorale</name>
    <dbReference type="NCBI Taxonomy" id="2518991"/>
    <lineage>
        <taxon>Bacteria</taxon>
        <taxon>Pseudomonadati</taxon>
        <taxon>Pseudomonadota</taxon>
        <taxon>Gammaproteobacteria</taxon>
        <taxon>Cellvibrionales</taxon>
        <taxon>Halieaceae</taxon>
        <taxon>Marimicrobium</taxon>
    </lineage>
</organism>
<sequence>MSEELTLDINEGIGLITFNRPDAMNTFNTTIREGLGEYYRQCDEDDSVVVLVLTGSGNAFCAGADLSGDGDTFGAGETTDFSSCPLSMQAWDLRKPVIAAVNGHALGVGLGIAMQADMRIFASEGKYGFLQNRRGALVDFGMEYLLPRIVGFERAFELIVRAQKLTGAEAGEWGLASRVVSADRVLETALEIARDMVINCSPLVMGMHKRLLWQGLDMGREALVEWETRALHDTLSRADAMEGGMAFFERRSPRWTTNVPRDWPADLMDGD</sequence>
<dbReference type="PANTHER" id="PTHR43802">
    <property type="entry name" value="ENOYL-COA HYDRATASE"/>
    <property type="match status" value="1"/>
</dbReference>
<dbReference type="Gene3D" id="1.10.12.10">
    <property type="entry name" value="Lyase 2-enoyl-coa Hydratase, Chain A, domain 2"/>
    <property type="match status" value="1"/>
</dbReference>
<dbReference type="InterPro" id="IPR001753">
    <property type="entry name" value="Enoyl-CoA_hydra/iso"/>
</dbReference>
<protein>
    <submittedName>
        <fullName evidence="2">Crotonase</fullName>
    </submittedName>
</protein>
<dbReference type="Pfam" id="PF00378">
    <property type="entry name" value="ECH_1"/>
    <property type="match status" value="1"/>
</dbReference>